<feature type="transmembrane region" description="Helical" evidence="2">
    <location>
        <begin position="61"/>
        <end position="80"/>
    </location>
</feature>
<keyword evidence="2" id="KW-1133">Transmembrane helix</keyword>
<proteinExistence type="predicted"/>
<evidence type="ECO:0000313" key="3">
    <source>
        <dbReference type="EMBL" id="ATB39543.1"/>
    </source>
</evidence>
<keyword evidence="2" id="KW-0812">Transmembrane</keyword>
<keyword evidence="2" id="KW-0472">Membrane</keyword>
<dbReference type="Proteomes" id="UP000217257">
    <property type="component" value="Chromosome"/>
</dbReference>
<protein>
    <submittedName>
        <fullName evidence="3">Uncharacterized protein</fullName>
    </submittedName>
</protein>
<reference evidence="3 4" key="1">
    <citation type="submission" date="2017-06" db="EMBL/GenBank/DDBJ databases">
        <title>Sequencing and comparative analysis of myxobacterial genomes.</title>
        <authorList>
            <person name="Rupp O."/>
            <person name="Goesmann A."/>
            <person name="Sogaard-Andersen L."/>
        </authorList>
    </citation>
    <scope>NUCLEOTIDE SEQUENCE [LARGE SCALE GENOMIC DNA]</scope>
    <source>
        <strain evidence="3 4">DSM 52655</strain>
    </source>
</reference>
<feature type="region of interest" description="Disordered" evidence="1">
    <location>
        <begin position="203"/>
        <end position="234"/>
    </location>
</feature>
<dbReference type="AlphaFoldDB" id="A0A250J7F9"/>
<accession>A0A250J7F9</accession>
<name>A0A250J7F9_9BACT</name>
<dbReference type="KEGG" id="cfus:CYFUS_004987"/>
<evidence type="ECO:0000313" key="4">
    <source>
        <dbReference type="Proteomes" id="UP000217257"/>
    </source>
</evidence>
<evidence type="ECO:0000256" key="1">
    <source>
        <dbReference type="SAM" id="MobiDB-lite"/>
    </source>
</evidence>
<feature type="compositionally biased region" description="Basic and acidic residues" evidence="1">
    <location>
        <begin position="224"/>
        <end position="233"/>
    </location>
</feature>
<organism evidence="3 4">
    <name type="scientific">Cystobacter fuscus</name>
    <dbReference type="NCBI Taxonomy" id="43"/>
    <lineage>
        <taxon>Bacteria</taxon>
        <taxon>Pseudomonadati</taxon>
        <taxon>Myxococcota</taxon>
        <taxon>Myxococcia</taxon>
        <taxon>Myxococcales</taxon>
        <taxon>Cystobacterineae</taxon>
        <taxon>Archangiaceae</taxon>
        <taxon>Cystobacter</taxon>
    </lineage>
</organism>
<evidence type="ECO:0000256" key="2">
    <source>
        <dbReference type="SAM" id="Phobius"/>
    </source>
</evidence>
<sequence>MTEGGVIDRDVLGASSVGFVQTIGTGYETRGARPDFLLNAPPQAPQEPVLSAPRGFMTRPLVALLLLLFLVGCGSATRGFRPTTSQHTFRYSGMYGNAPAQGTSNGGLSQGIPRAVLRFVPQGAMTAAEAGTATATGNAFVAGGAVVVAGSSVVLVCLTVKAALNGMQTPIDIADTFYGTHFGDLQGWFQGCYAPKATVAPGESTPTFDVKPLSEPHALPTPRRSPEAHEGGDKTSWGRIYATYTKYNPQTGRYYAGRTSMVVDLNKPLRPQAVAAINARDSNHHIDENDEPEVSRFRPALLDQFDVGTSIGYENRYTDVAYWRIRGREQQLIDSLGGAQSDTHPPYRTENVQRGVAKDNPLGRLFHDAATKQWGQLHPYTGT</sequence>
<gene>
    <name evidence="3" type="ORF">CYFUS_004987</name>
</gene>
<dbReference type="EMBL" id="CP022098">
    <property type="protein sequence ID" value="ATB39543.1"/>
    <property type="molecule type" value="Genomic_DNA"/>
</dbReference>